<organism evidence="2 3">
    <name type="scientific">Papaver atlanticum</name>
    <dbReference type="NCBI Taxonomy" id="357466"/>
    <lineage>
        <taxon>Eukaryota</taxon>
        <taxon>Viridiplantae</taxon>
        <taxon>Streptophyta</taxon>
        <taxon>Embryophyta</taxon>
        <taxon>Tracheophyta</taxon>
        <taxon>Spermatophyta</taxon>
        <taxon>Magnoliopsida</taxon>
        <taxon>Ranunculales</taxon>
        <taxon>Papaveraceae</taxon>
        <taxon>Papaveroideae</taxon>
        <taxon>Papaver</taxon>
    </lineage>
</organism>
<dbReference type="Proteomes" id="UP001202328">
    <property type="component" value="Unassembled WGS sequence"/>
</dbReference>
<gene>
    <name evidence="2" type="ORF">MKW98_015899</name>
</gene>
<feature type="region of interest" description="Disordered" evidence="1">
    <location>
        <begin position="155"/>
        <end position="176"/>
    </location>
</feature>
<evidence type="ECO:0000256" key="1">
    <source>
        <dbReference type="SAM" id="MobiDB-lite"/>
    </source>
</evidence>
<reference evidence="2" key="1">
    <citation type="submission" date="2022-04" db="EMBL/GenBank/DDBJ databases">
        <title>A functionally conserved STORR gene fusion in Papaver species that diverged 16.8 million years ago.</title>
        <authorList>
            <person name="Catania T."/>
        </authorList>
    </citation>
    <scope>NUCLEOTIDE SEQUENCE</scope>
    <source>
        <strain evidence="2">S-188037</strain>
    </source>
</reference>
<accession>A0AAD4XKE3</accession>
<sequence>MSKKKISCSINKQLKNAIVSLLLPSSSSVPSVKLLLLSTTKSSIKRPNVLLNSSKTLTPNQGLLFSHSRVVNYSFNPNHHGFCSISAPHREIGVTGSTDNIKREDLSVSIPVRAYFMFNRNDLEGLMAVNQANLIPHTSGMTNYALLKFDYANSETPTRNSKAKSTGSSHSYMDLL</sequence>
<dbReference type="EMBL" id="JAJJMB010008783">
    <property type="protein sequence ID" value="KAI3920911.1"/>
    <property type="molecule type" value="Genomic_DNA"/>
</dbReference>
<keyword evidence="3" id="KW-1185">Reference proteome</keyword>
<evidence type="ECO:0000313" key="2">
    <source>
        <dbReference type="EMBL" id="KAI3920911.1"/>
    </source>
</evidence>
<protein>
    <submittedName>
        <fullName evidence="2">Uncharacterized protein</fullName>
    </submittedName>
</protein>
<evidence type="ECO:0000313" key="3">
    <source>
        <dbReference type="Proteomes" id="UP001202328"/>
    </source>
</evidence>
<dbReference type="AlphaFoldDB" id="A0AAD4XKE3"/>
<comment type="caution">
    <text evidence="2">The sequence shown here is derived from an EMBL/GenBank/DDBJ whole genome shotgun (WGS) entry which is preliminary data.</text>
</comment>
<name>A0AAD4XKE3_9MAGN</name>
<proteinExistence type="predicted"/>